<dbReference type="InterPro" id="IPR017732">
    <property type="entry name" value="T4/T6SS_DotU"/>
</dbReference>
<evidence type="ECO:0000313" key="3">
    <source>
        <dbReference type="EMBL" id="MFA9460261.1"/>
    </source>
</evidence>
<keyword evidence="1" id="KW-0812">Transmembrane</keyword>
<reference evidence="3 4" key="1">
    <citation type="submission" date="2024-08" db="EMBL/GenBank/DDBJ databases">
        <title>Whole-genome sequencing of halo(alkali)philic microorganisms from hypersaline lakes.</title>
        <authorList>
            <person name="Sorokin D.Y."/>
            <person name="Merkel A.Y."/>
            <person name="Messina E."/>
            <person name="Yakimov M."/>
        </authorList>
    </citation>
    <scope>NUCLEOTIDE SEQUENCE [LARGE SCALE GENOMIC DNA]</scope>
    <source>
        <strain evidence="3 4">Cl-TMA</strain>
    </source>
</reference>
<name>A0ABV4TSG5_9GAMM</name>
<dbReference type="Gene3D" id="1.25.40.590">
    <property type="entry name" value="Type IV / VI secretion system, DotU"/>
    <property type="match status" value="1"/>
</dbReference>
<evidence type="ECO:0000313" key="4">
    <source>
        <dbReference type="Proteomes" id="UP001575181"/>
    </source>
</evidence>
<dbReference type="EMBL" id="JBGUAW010000003">
    <property type="protein sequence ID" value="MFA9460261.1"/>
    <property type="molecule type" value="Genomic_DNA"/>
</dbReference>
<comment type="caution">
    <text evidence="3">The sequence shown here is derived from an EMBL/GenBank/DDBJ whole genome shotgun (WGS) entry which is preliminary data.</text>
</comment>
<gene>
    <name evidence="3" type="ORF">ACERLL_05415</name>
</gene>
<feature type="transmembrane region" description="Helical" evidence="1">
    <location>
        <begin position="188"/>
        <end position="208"/>
    </location>
</feature>
<dbReference type="PANTHER" id="PTHR38033">
    <property type="entry name" value="MEMBRANE PROTEIN-RELATED"/>
    <property type="match status" value="1"/>
</dbReference>
<proteinExistence type="predicted"/>
<dbReference type="NCBIfam" id="TIGR03349">
    <property type="entry name" value="IV_VI_DotU"/>
    <property type="match status" value="1"/>
</dbReference>
<dbReference type="InterPro" id="IPR038522">
    <property type="entry name" value="T4/T6SS_DotU_sf"/>
</dbReference>
<keyword evidence="1" id="KW-0472">Membrane</keyword>
<sequence length="223" mass="24299">MRLTDCFADLLGFALETRNGLEAGAGPGYDEVRSQVEQLLAEASATCSGGKFSPEQFEAAKFAVVAFIDEVLLSADWPGQEQWARSPLQRAHFGTANAGEELFARLDALNPFNPAENDIREVYFYCLSLGFTGRYEYSGGKAKLAELRSGLFESLARRTESGTEDGDRLFPGADPAPMDSPGVHASASWLPVYVGIPLLLLIGAYIFFRMDLVQTAESLLRTV</sequence>
<dbReference type="PANTHER" id="PTHR38033:SF1">
    <property type="entry name" value="DOTU FAMILY TYPE IV_VI SECRETION SYSTEM PROTEIN"/>
    <property type="match status" value="1"/>
</dbReference>
<organism evidence="3 4">
    <name type="scientific">Thiohalorhabdus methylotrophus</name>
    <dbReference type="NCBI Taxonomy" id="3242694"/>
    <lineage>
        <taxon>Bacteria</taxon>
        <taxon>Pseudomonadati</taxon>
        <taxon>Pseudomonadota</taxon>
        <taxon>Gammaproteobacteria</taxon>
        <taxon>Thiohalorhabdales</taxon>
        <taxon>Thiohalorhabdaceae</taxon>
        <taxon>Thiohalorhabdus</taxon>
    </lineage>
</organism>
<keyword evidence="4" id="KW-1185">Reference proteome</keyword>
<dbReference type="Pfam" id="PF09850">
    <property type="entry name" value="DotU"/>
    <property type="match status" value="1"/>
</dbReference>
<evidence type="ECO:0000256" key="1">
    <source>
        <dbReference type="SAM" id="Phobius"/>
    </source>
</evidence>
<evidence type="ECO:0000259" key="2">
    <source>
        <dbReference type="Pfam" id="PF09850"/>
    </source>
</evidence>
<dbReference type="RefSeq" id="WP_373655045.1">
    <property type="nucleotide sequence ID" value="NZ_JBGUAW010000003.1"/>
</dbReference>
<accession>A0ABV4TSG5</accession>
<keyword evidence="1" id="KW-1133">Transmembrane helix</keyword>
<feature type="domain" description="Type IV / VI secretion system DotU" evidence="2">
    <location>
        <begin position="3"/>
        <end position="210"/>
    </location>
</feature>
<dbReference type="Proteomes" id="UP001575181">
    <property type="component" value="Unassembled WGS sequence"/>
</dbReference>
<protein>
    <submittedName>
        <fullName evidence="3">DotU family type IV/VI secretion system protein</fullName>
    </submittedName>
</protein>